<dbReference type="SMART" id="SM00382">
    <property type="entry name" value="AAA"/>
    <property type="match status" value="1"/>
</dbReference>
<evidence type="ECO:0000256" key="3">
    <source>
        <dbReference type="ARBA" id="ARBA00022519"/>
    </source>
</evidence>
<evidence type="ECO:0000259" key="8">
    <source>
        <dbReference type="PROSITE" id="PS50893"/>
    </source>
</evidence>
<reference evidence="10" key="1">
    <citation type="submission" date="2016-11" db="EMBL/GenBank/DDBJ databases">
        <authorList>
            <person name="Varghese N."/>
            <person name="Submissions S."/>
        </authorList>
    </citation>
    <scope>NUCLEOTIDE SEQUENCE [LARGE SCALE GENOMIC DNA]</scope>
    <source>
        <strain evidence="10">DSM 29326</strain>
    </source>
</reference>
<dbReference type="GO" id="GO:0016887">
    <property type="term" value="F:ATP hydrolysis activity"/>
    <property type="evidence" value="ECO:0007669"/>
    <property type="project" value="InterPro"/>
</dbReference>
<dbReference type="PROSITE" id="PS50893">
    <property type="entry name" value="ABC_TRANSPORTER_2"/>
    <property type="match status" value="1"/>
</dbReference>
<evidence type="ECO:0000313" key="9">
    <source>
        <dbReference type="EMBL" id="SHF53081.1"/>
    </source>
</evidence>
<dbReference type="OrthoDB" id="9802264at2"/>
<keyword evidence="7" id="KW-0472">Membrane</keyword>
<gene>
    <name evidence="9" type="ORF">SAMN05444339_107154</name>
</gene>
<keyword evidence="4" id="KW-0547">Nucleotide-binding</keyword>
<sequence>MLTLDGVTLAQGDFRLTADLRIPPGLTAVIGPSGGGKSTLLAAVAGFLTPRAGRIRWDGDDITVRQPGDRPVTMLFQDNNLFPHLTIAQNVGLALAPRLRLTVAQQEQVAVALAAVGLEGMGDRKPRALSGGQQGRAALARALLADRPVVLLDEAFAALGPSLRHEMLTLVRDRLVGQGRTVIVVTHDPQDARDFADQVVLVADGVAHPPRDTAVIFEDPPQALRDYLGG</sequence>
<accession>A0A1M5CEF2</accession>
<evidence type="ECO:0000256" key="5">
    <source>
        <dbReference type="ARBA" id="ARBA00022840"/>
    </source>
</evidence>
<protein>
    <submittedName>
        <fullName evidence="9">Thiamine transport system ATP-binding protein</fullName>
    </submittedName>
</protein>
<keyword evidence="2" id="KW-1003">Cell membrane</keyword>
<evidence type="ECO:0000313" key="10">
    <source>
        <dbReference type="Proteomes" id="UP000183987"/>
    </source>
</evidence>
<dbReference type="InterPro" id="IPR050093">
    <property type="entry name" value="ABC_SmlMolc_Importer"/>
</dbReference>
<dbReference type="Proteomes" id="UP000183987">
    <property type="component" value="Unassembled WGS sequence"/>
</dbReference>
<keyword evidence="6" id="KW-1278">Translocase</keyword>
<dbReference type="InterPro" id="IPR027417">
    <property type="entry name" value="P-loop_NTPase"/>
</dbReference>
<dbReference type="InterPro" id="IPR003439">
    <property type="entry name" value="ABC_transporter-like_ATP-bd"/>
</dbReference>
<organism evidence="9 10">
    <name type="scientific">Loktanella atrilutea</name>
    <dbReference type="NCBI Taxonomy" id="366533"/>
    <lineage>
        <taxon>Bacteria</taxon>
        <taxon>Pseudomonadati</taxon>
        <taxon>Pseudomonadota</taxon>
        <taxon>Alphaproteobacteria</taxon>
        <taxon>Rhodobacterales</taxon>
        <taxon>Roseobacteraceae</taxon>
        <taxon>Loktanella</taxon>
    </lineage>
</organism>
<keyword evidence="1" id="KW-0813">Transport</keyword>
<dbReference type="EMBL" id="FQUE01000007">
    <property type="protein sequence ID" value="SHF53081.1"/>
    <property type="molecule type" value="Genomic_DNA"/>
</dbReference>
<name>A0A1M5CEF2_LOKAT</name>
<proteinExistence type="predicted"/>
<dbReference type="STRING" id="366533.SAMN05444339_107154"/>
<dbReference type="PANTHER" id="PTHR42781:SF1">
    <property type="entry name" value="THIAMINE IMPORT ATP-BINDING PROTEIN THIQ"/>
    <property type="match status" value="1"/>
</dbReference>
<dbReference type="GO" id="GO:0005524">
    <property type="term" value="F:ATP binding"/>
    <property type="evidence" value="ECO:0007669"/>
    <property type="project" value="UniProtKB-KW"/>
</dbReference>
<evidence type="ECO:0000256" key="6">
    <source>
        <dbReference type="ARBA" id="ARBA00022967"/>
    </source>
</evidence>
<dbReference type="PANTHER" id="PTHR42781">
    <property type="entry name" value="SPERMIDINE/PUTRESCINE IMPORT ATP-BINDING PROTEIN POTA"/>
    <property type="match status" value="1"/>
</dbReference>
<keyword evidence="5 9" id="KW-0067">ATP-binding</keyword>
<evidence type="ECO:0000256" key="7">
    <source>
        <dbReference type="ARBA" id="ARBA00023136"/>
    </source>
</evidence>
<dbReference type="SUPFAM" id="SSF52540">
    <property type="entry name" value="P-loop containing nucleoside triphosphate hydrolases"/>
    <property type="match status" value="1"/>
</dbReference>
<evidence type="ECO:0000256" key="2">
    <source>
        <dbReference type="ARBA" id="ARBA00022475"/>
    </source>
</evidence>
<keyword evidence="10" id="KW-1185">Reference proteome</keyword>
<dbReference type="AlphaFoldDB" id="A0A1M5CEF2"/>
<feature type="domain" description="ABC transporter" evidence="8">
    <location>
        <begin position="2"/>
        <end position="229"/>
    </location>
</feature>
<dbReference type="Gene3D" id="3.40.50.300">
    <property type="entry name" value="P-loop containing nucleotide triphosphate hydrolases"/>
    <property type="match status" value="1"/>
</dbReference>
<keyword evidence="3" id="KW-0997">Cell inner membrane</keyword>
<evidence type="ECO:0000256" key="4">
    <source>
        <dbReference type="ARBA" id="ARBA00022741"/>
    </source>
</evidence>
<dbReference type="RefSeq" id="WP_072858052.1">
    <property type="nucleotide sequence ID" value="NZ_FQUE01000007.1"/>
</dbReference>
<dbReference type="InterPro" id="IPR003593">
    <property type="entry name" value="AAA+_ATPase"/>
</dbReference>
<dbReference type="Pfam" id="PF00005">
    <property type="entry name" value="ABC_tran"/>
    <property type="match status" value="1"/>
</dbReference>
<evidence type="ECO:0000256" key="1">
    <source>
        <dbReference type="ARBA" id="ARBA00022448"/>
    </source>
</evidence>